<dbReference type="EMBL" id="VZTS01029052">
    <property type="protein sequence ID" value="NXT58429.1"/>
    <property type="molecule type" value="Genomic_DNA"/>
</dbReference>
<evidence type="ECO:0000313" key="2">
    <source>
        <dbReference type="Proteomes" id="UP000519225"/>
    </source>
</evidence>
<feature type="non-terminal residue" evidence="1">
    <location>
        <position position="1"/>
    </location>
</feature>
<dbReference type="GO" id="GO:0003341">
    <property type="term" value="P:cilium movement"/>
    <property type="evidence" value="ECO:0007669"/>
    <property type="project" value="TreeGrafter"/>
</dbReference>
<name>A0A7L3DSA8_PLUSO</name>
<dbReference type="InterPro" id="IPR033305">
    <property type="entry name" value="Hydin-like"/>
</dbReference>
<gene>
    <name evidence="1" type="primary">Hydin_2</name>
    <name evidence="1" type="ORF">PLUSOC_R15125</name>
</gene>
<accession>A0A7L3DSA8</accession>
<dbReference type="Gene3D" id="2.60.40.10">
    <property type="entry name" value="Immunoglobulins"/>
    <property type="match status" value="1"/>
</dbReference>
<sequence length="92" mass="10035">AGRGEQQMSPGLSAGCSVSLHQVAGGPTFHIRLHANVAVPSLCLSRDTLEFSTVQCGQCQEETVQLHNQLQLPCKWFVTVNEPVKKVKHRQG</sequence>
<comment type="caution">
    <text evidence="1">The sequence shown here is derived from an EMBL/GenBank/DDBJ whole genome shotgun (WGS) entry which is preliminary data.</text>
</comment>
<protein>
    <submittedName>
        <fullName evidence="1">HYDIN protein</fullName>
    </submittedName>
</protein>
<keyword evidence="2" id="KW-1185">Reference proteome</keyword>
<proteinExistence type="predicted"/>
<dbReference type="InterPro" id="IPR013783">
    <property type="entry name" value="Ig-like_fold"/>
</dbReference>
<dbReference type="PANTHER" id="PTHR23053">
    <property type="entry name" value="DLEC1 DELETED IN LUNG AND ESOPHAGEAL CANCER 1"/>
    <property type="match status" value="1"/>
</dbReference>
<dbReference type="Proteomes" id="UP000519225">
    <property type="component" value="Unassembled WGS sequence"/>
</dbReference>
<organism evidence="1 2">
    <name type="scientific">Pluvianellus socialis</name>
    <name type="common">Magellanic plover</name>
    <dbReference type="NCBI Taxonomy" id="227228"/>
    <lineage>
        <taxon>Eukaryota</taxon>
        <taxon>Metazoa</taxon>
        <taxon>Chordata</taxon>
        <taxon>Craniata</taxon>
        <taxon>Vertebrata</taxon>
        <taxon>Euteleostomi</taxon>
        <taxon>Archelosauria</taxon>
        <taxon>Archosauria</taxon>
        <taxon>Dinosauria</taxon>
        <taxon>Saurischia</taxon>
        <taxon>Theropoda</taxon>
        <taxon>Coelurosauria</taxon>
        <taxon>Aves</taxon>
        <taxon>Neognathae</taxon>
        <taxon>Neoaves</taxon>
        <taxon>Charadriiformes</taxon>
        <taxon>Charadriidae</taxon>
        <taxon>Pluvianellus</taxon>
    </lineage>
</organism>
<feature type="non-terminal residue" evidence="1">
    <location>
        <position position="92"/>
    </location>
</feature>
<dbReference type="GO" id="GO:0005930">
    <property type="term" value="C:axoneme"/>
    <property type="evidence" value="ECO:0007669"/>
    <property type="project" value="TreeGrafter"/>
</dbReference>
<evidence type="ECO:0000313" key="1">
    <source>
        <dbReference type="EMBL" id="NXT58429.1"/>
    </source>
</evidence>
<dbReference type="PANTHER" id="PTHR23053:SF0">
    <property type="entry name" value="HYDROCEPHALUS-INDUCING PROTEIN HOMOLOG"/>
    <property type="match status" value="1"/>
</dbReference>
<dbReference type="GO" id="GO:1904158">
    <property type="term" value="P:axonemal central apparatus assembly"/>
    <property type="evidence" value="ECO:0007669"/>
    <property type="project" value="TreeGrafter"/>
</dbReference>
<dbReference type="AlphaFoldDB" id="A0A7L3DSA8"/>
<reference evidence="1 2" key="1">
    <citation type="submission" date="2019-09" db="EMBL/GenBank/DDBJ databases">
        <title>Bird 10,000 Genomes (B10K) Project - Family phase.</title>
        <authorList>
            <person name="Zhang G."/>
        </authorList>
    </citation>
    <scope>NUCLEOTIDE SEQUENCE [LARGE SCALE GENOMIC DNA]</scope>
    <source>
        <strain evidence="1">B10K-DU-012-14</strain>
        <tissue evidence="1">Blood</tissue>
    </source>
</reference>